<dbReference type="InterPro" id="IPR019787">
    <property type="entry name" value="Znf_PHD-finger"/>
</dbReference>
<evidence type="ECO:0000256" key="6">
    <source>
        <dbReference type="ARBA" id="ARBA00022741"/>
    </source>
</evidence>
<dbReference type="SMART" id="SM00249">
    <property type="entry name" value="PHD"/>
    <property type="match status" value="2"/>
</dbReference>
<dbReference type="Proteomes" id="UP000694867">
    <property type="component" value="Unplaced"/>
</dbReference>
<keyword evidence="9" id="KW-0862">Zinc</keyword>
<evidence type="ECO:0000256" key="8">
    <source>
        <dbReference type="ARBA" id="ARBA00022801"/>
    </source>
</evidence>
<sequence length="1943" mass="219555">MGDVDEENFTGGSDEEQAAEEAGQDVDYDENQEEDESSVKRGTRKAKKRKAATKDKKSKKKKRKSRATTNSEDEENNPDSDAQQSEEEYTAKPSKRRGESAAAAASAAADDSEAQNVKTVAEILEEYQMTDVLTEYTDEDFQELTSYKVYSMKIRPMIQKANPKAAMAKIIALMTAKWADFAKNHPNPELLEQDQHKDDKQHKDEPTKRGRSSASGHASSSNVANSSKSGGNGSGSSKKEKVPSLKIKIGGKRVSGRRKNQSSDEEVDAPEDDDSDANFEAALEEAAAAAPKRASRKSSAPPKGKPAPPPTKPKKSGGKKASSDNEDGYDTDHQDYCEVCQQGGEVILCDTCVRAYHLVCLEPELEEPPEGRWSCPHCEGEGISAEGAAHDSQEAAGPRSKGGSKTKDGDEHMEYCRTCKEGGDLLHCDQCPGSYHFECVFPPLNRPPSGKWTCPRCACEQLKGRVQRILAWKWTEWKHEDEAEDEDEDDEEKPAAAAEAGGDGEDKSEAETKKDAETSKREPVKYRIFFIKWHDMSYWHCSWVSELQLEVFHPSLMRNYFRKNDMDEPPPAEDLPNHKSSLAKRDKHYAELEEKYYKYGIKPEWLEITRIINHRTYRAGQNVYLVKWRELDYSACTWEVEDNGGEFEITDMDKYVKEYWDFRSLMEHTENVCNKKPGSKPSKSKKKVEVFGRFSVPPFEKPSVDPKKKYDGQPPYVVENGNQLHPYQLEGINWLRFSWSQRTDTILADEMGLGKTIQTITFLYSLYKEGLSRGPFLVAVPLSTLINWEREFELWAPEMYVVTYVGDKDSRAVIRENEFSFEDKAVRSSNKVFKMKKDAPIKFHCLLTSYELISMDQALLGSIDWHVLVVDEAHRLKSNQSKFFKVLSQYPIRYKLLLTGTPLQNNLEELFHLMNFLSPANFNDLQGFLNEFADIAKEEQVKKLHDLLGCHLLRRLKADVLTGMPSKSEFIVRVELSPIQKKYYKWILTRNYDALSIKGGGQSVSLLNIMMDLKKCCNHPFLFPAAQAEAERLANGAFTVNSLVKSCGKMIVMQKMMRLLKEQGHRVLIFSQMTKMLDLLEDFLEGEGYKYERIDGGITGTMRQEAIDRFNKPDAEQFCFLLSTRAGGLGINLATADTVIIYDSDWNPHNDIQAFSRAHRLGQTNKVMIYRFVTRASVEERVTQVAKKKMMLTHLVVRPGMGRQGNAAMSKQELDDILRFGTEELFKDEEGDDNAIHYDDRAIGALLDRTKEGIEEKEMAANEYLDSFKVAAYVKKDAAEEEPETEIIKEEIESADPAYWEKLLRHHYEQQQEDLSRQLGKGKRVRRQVNYNDTEQGGSSRGRQLDDNWNDNLSDYNSDYSMPSDGDDDDFDDKDGGNMDKIRRNRKSEKDRPLPPLLAKVNGNIEVLGFNARQRRAFLNAIMRYGMPPQDAFNSQWLVRDLRGKSEKNFKAYVSLFMRHLCEPGADNSETFADGVPREGLSRQHVLTRIGVMSLIRKKVQEFEHINGVASMTSEELGLNKPKRKEGEGADSESRARELTDKKAEFEAEGENRSESNGDLKKEDEEMKEDGEKEASDKEASDANGEDRKDSDEKKSEDGDDVKPKVEPTDNGKVDKSDKKENEPQNNIQENQEIEEKIVKLGLPSESISKRKFMFNVADGGFTELHTLWQNEEKAAVPGKEFEIWHRRHDYWLLAGIVKHGYGRWQDIQNDLAFAIINEPFKSEQGKGNFLDYKNKFLARRFKLLEQALVIEEQLRRAAYLNLTQDPAHPVMALNARFAELECLAESHQHLSKESVAGNKPANAVLHKVLNQLEELLSDMKSDVSRLPNTLARIPPVAQRLQMNEMGILSRLAGGNVPPSVTSTPVAAPPPAPPVPTPTPQAVAQQQAAQAQQALSAVTLQQQAAALQLAQAFANNPMAAAQLSRAGISITPTGLLPGNNKQR</sequence>
<dbReference type="InterPro" id="IPR009462">
    <property type="entry name" value="CHD_II_SANT-like"/>
</dbReference>
<dbReference type="SUPFAM" id="SSF57903">
    <property type="entry name" value="FYVE/PHD zinc finger"/>
    <property type="match status" value="1"/>
</dbReference>
<dbReference type="PROSITE" id="PS51192">
    <property type="entry name" value="HELICASE_ATP_BIND_1"/>
    <property type="match status" value="1"/>
</dbReference>
<dbReference type="FunFam" id="3.40.50.10810:FF:000001">
    <property type="entry name" value="chromodomain-helicase-DNA-binding protein 3 isoform X1"/>
    <property type="match status" value="1"/>
</dbReference>
<dbReference type="InterPro" id="IPR000330">
    <property type="entry name" value="SNF2_N"/>
</dbReference>
<feature type="compositionally biased region" description="Low complexity" evidence="17">
    <location>
        <begin position="212"/>
        <end position="229"/>
    </location>
</feature>
<dbReference type="GO" id="GO:0008270">
    <property type="term" value="F:zinc ion binding"/>
    <property type="evidence" value="ECO:0007669"/>
    <property type="project" value="UniProtKB-KW"/>
</dbReference>
<feature type="domain" description="Chromo" evidence="18">
    <location>
        <begin position="606"/>
        <end position="671"/>
    </location>
</feature>
<keyword evidence="5" id="KW-0677">Repeat</keyword>
<feature type="compositionally biased region" description="Low complexity" evidence="17">
    <location>
        <begin position="280"/>
        <end position="302"/>
    </location>
</feature>
<feature type="compositionally biased region" description="Acidic residues" evidence="17">
    <location>
        <begin position="1"/>
        <end position="36"/>
    </location>
</feature>
<feature type="compositionally biased region" description="Acidic residues" evidence="17">
    <location>
        <begin position="482"/>
        <end position="492"/>
    </location>
</feature>
<dbReference type="Pfam" id="PF08073">
    <property type="entry name" value="CHDNT"/>
    <property type="match status" value="1"/>
</dbReference>
<dbReference type="GO" id="GO:0003682">
    <property type="term" value="F:chromatin binding"/>
    <property type="evidence" value="ECO:0007669"/>
    <property type="project" value="TreeGrafter"/>
</dbReference>
<dbReference type="RefSeq" id="XP_028966421.1">
    <property type="nucleotide sequence ID" value="XM_029110588.1"/>
</dbReference>
<dbReference type="GO" id="GO:0140658">
    <property type="term" value="F:ATP-dependent chromatin remodeler activity"/>
    <property type="evidence" value="ECO:0007669"/>
    <property type="project" value="TreeGrafter"/>
</dbReference>
<feature type="compositionally biased region" description="Acidic residues" evidence="17">
    <location>
        <begin position="263"/>
        <end position="277"/>
    </location>
</feature>
<feature type="domain" description="Helicase C-terminal" evidence="21">
    <location>
        <begin position="1052"/>
        <end position="1215"/>
    </location>
</feature>
<dbReference type="FunFam" id="1.10.10.60:FF:000037">
    <property type="entry name" value="chromodomain-helicase-DNA-binding protein 3 isoform X1"/>
    <property type="match status" value="1"/>
</dbReference>
<dbReference type="InterPro" id="IPR016197">
    <property type="entry name" value="Chromo-like_dom_sf"/>
</dbReference>
<dbReference type="PANTHER" id="PTHR45623">
    <property type="entry name" value="CHROMODOMAIN-HELICASE-DNA-BINDING PROTEIN 3-RELATED-RELATED"/>
    <property type="match status" value="1"/>
</dbReference>
<dbReference type="SMART" id="SM00487">
    <property type="entry name" value="DEXDc"/>
    <property type="match status" value="1"/>
</dbReference>
<name>A0AAJ7WGP1_9ACAR</name>
<dbReference type="Gene3D" id="3.40.50.10810">
    <property type="entry name" value="Tandem AAA-ATPase domain"/>
    <property type="match status" value="1"/>
</dbReference>
<dbReference type="GO" id="GO:0005634">
    <property type="term" value="C:nucleus"/>
    <property type="evidence" value="ECO:0007669"/>
    <property type="project" value="UniProtKB-SubCell"/>
</dbReference>
<dbReference type="InterPro" id="IPR000953">
    <property type="entry name" value="Chromo/chromo_shadow_dom"/>
</dbReference>
<keyword evidence="11" id="KW-0805">Transcription regulation</keyword>
<dbReference type="GO" id="GO:0034728">
    <property type="term" value="P:nucleosome organization"/>
    <property type="evidence" value="ECO:0007669"/>
    <property type="project" value="UniProtKB-ARBA"/>
</dbReference>
<dbReference type="InterPro" id="IPR023780">
    <property type="entry name" value="Chromo_domain"/>
</dbReference>
<evidence type="ECO:0000259" key="20">
    <source>
        <dbReference type="PROSITE" id="PS51192"/>
    </source>
</evidence>
<keyword evidence="13" id="KW-0804">Transcription</keyword>
<dbReference type="Pfam" id="PF00271">
    <property type="entry name" value="Helicase_C"/>
    <property type="match status" value="1"/>
</dbReference>
<dbReference type="GO" id="GO:0042393">
    <property type="term" value="F:histone binding"/>
    <property type="evidence" value="ECO:0007669"/>
    <property type="project" value="TreeGrafter"/>
</dbReference>
<feature type="domain" description="Chromo" evidence="18">
    <location>
        <begin position="508"/>
        <end position="572"/>
    </location>
</feature>
<feature type="compositionally biased region" description="Low complexity" evidence="17">
    <location>
        <begin position="100"/>
        <end position="109"/>
    </location>
</feature>
<dbReference type="InterPro" id="IPR012958">
    <property type="entry name" value="CHD_N"/>
</dbReference>
<feature type="compositionally biased region" description="Basic residues" evidence="17">
    <location>
        <begin position="249"/>
        <end position="260"/>
    </location>
</feature>
<evidence type="ECO:0000256" key="12">
    <source>
        <dbReference type="ARBA" id="ARBA00023125"/>
    </source>
</evidence>
<comment type="similarity">
    <text evidence="2">Belongs to the SNF2/RAD54 helicase family.</text>
</comment>
<dbReference type="InterPro" id="IPR019786">
    <property type="entry name" value="Zinc_finger_PHD-type_CS"/>
</dbReference>
<feature type="compositionally biased region" description="Basic and acidic residues" evidence="17">
    <location>
        <begin position="193"/>
        <end position="208"/>
    </location>
</feature>
<feature type="region of interest" description="Disordered" evidence="17">
    <location>
        <begin position="386"/>
        <end position="409"/>
    </location>
</feature>
<dbReference type="InterPro" id="IPR009463">
    <property type="entry name" value="DUF1087"/>
</dbReference>
<dbReference type="InterPro" id="IPR002464">
    <property type="entry name" value="DNA/RNA_helicase_DEAH_CS"/>
</dbReference>
<dbReference type="CTD" id="40170"/>
<dbReference type="InterPro" id="IPR027417">
    <property type="entry name" value="P-loop_NTPase"/>
</dbReference>
<reference evidence="23" key="1">
    <citation type="submission" date="2025-08" db="UniProtKB">
        <authorList>
            <consortium name="RefSeq"/>
        </authorList>
    </citation>
    <scope>IDENTIFICATION</scope>
</reference>
<evidence type="ECO:0000259" key="19">
    <source>
        <dbReference type="PROSITE" id="PS50016"/>
    </source>
</evidence>
<dbReference type="Pfam" id="PF06461">
    <property type="entry name" value="CHDII_SANT-like"/>
    <property type="match status" value="1"/>
</dbReference>
<dbReference type="Pfam" id="PF00176">
    <property type="entry name" value="SNF2-rel_dom"/>
    <property type="match status" value="1"/>
</dbReference>
<dbReference type="KEGG" id="goe:100907126"/>
<feature type="compositionally biased region" description="Basic and acidic residues" evidence="17">
    <location>
        <begin position="1374"/>
        <end position="1393"/>
    </location>
</feature>
<evidence type="ECO:0000256" key="3">
    <source>
        <dbReference type="ARBA" id="ARBA00022553"/>
    </source>
</evidence>
<dbReference type="InterPro" id="IPR014001">
    <property type="entry name" value="Helicase_ATP-bd"/>
</dbReference>
<dbReference type="FunFam" id="3.30.40.10:FF:000001">
    <property type="entry name" value="chromodomain-helicase-DNA-binding protein 3 isoform X1"/>
    <property type="match status" value="1"/>
</dbReference>
<dbReference type="Pfam" id="PF08074">
    <property type="entry name" value="CHDCT2"/>
    <property type="match status" value="1"/>
</dbReference>
<evidence type="ECO:0000256" key="16">
    <source>
        <dbReference type="PROSITE-ProRule" id="PRU00146"/>
    </source>
</evidence>
<dbReference type="PROSITE" id="PS01359">
    <property type="entry name" value="ZF_PHD_1"/>
    <property type="match status" value="2"/>
</dbReference>
<evidence type="ECO:0000259" key="18">
    <source>
        <dbReference type="PROSITE" id="PS50013"/>
    </source>
</evidence>
<dbReference type="GO" id="GO:0005524">
    <property type="term" value="F:ATP binding"/>
    <property type="evidence" value="ECO:0007669"/>
    <property type="project" value="UniProtKB-KW"/>
</dbReference>
<dbReference type="GO" id="GO:0003677">
    <property type="term" value="F:DNA binding"/>
    <property type="evidence" value="ECO:0007669"/>
    <property type="project" value="UniProtKB-KW"/>
</dbReference>
<evidence type="ECO:0000256" key="4">
    <source>
        <dbReference type="ARBA" id="ARBA00022723"/>
    </source>
</evidence>
<dbReference type="CDD" id="cd18662">
    <property type="entry name" value="CD2_tandem_CHD3-4_like"/>
    <property type="match status" value="1"/>
</dbReference>
<dbReference type="CDD" id="cd18793">
    <property type="entry name" value="SF2_C_SNF"/>
    <property type="match status" value="1"/>
</dbReference>
<evidence type="ECO:0000256" key="11">
    <source>
        <dbReference type="ARBA" id="ARBA00023015"/>
    </source>
</evidence>
<dbReference type="PROSITE" id="PS50016">
    <property type="entry name" value="ZF_PHD_2"/>
    <property type="match status" value="2"/>
</dbReference>
<dbReference type="PROSITE" id="PS51194">
    <property type="entry name" value="HELICASE_CTER"/>
    <property type="match status" value="1"/>
</dbReference>
<keyword evidence="4" id="KW-0479">Metal-binding</keyword>
<dbReference type="InterPro" id="IPR011011">
    <property type="entry name" value="Znf_FYVE_PHD"/>
</dbReference>
<feature type="compositionally biased region" description="Basic and acidic residues" evidence="17">
    <location>
        <begin position="504"/>
        <end position="517"/>
    </location>
</feature>
<dbReference type="CDD" id="cd15531">
    <property type="entry name" value="PHD1_CHD_II"/>
    <property type="match status" value="1"/>
</dbReference>
<keyword evidence="3" id="KW-0597">Phosphoprotein</keyword>
<dbReference type="Pfam" id="PF00385">
    <property type="entry name" value="Chromo"/>
    <property type="match status" value="1"/>
</dbReference>
<dbReference type="SUPFAM" id="SSF54160">
    <property type="entry name" value="Chromo domain-like"/>
    <property type="match status" value="2"/>
</dbReference>
<dbReference type="SMART" id="SM00298">
    <property type="entry name" value="CHROMO"/>
    <property type="match status" value="2"/>
</dbReference>
<dbReference type="PROSITE" id="PS00690">
    <property type="entry name" value="DEAH_ATP_HELICASE"/>
    <property type="match status" value="1"/>
</dbReference>
<dbReference type="CDD" id="cd18667">
    <property type="entry name" value="CD1_tandem_CHD3-4_like"/>
    <property type="match status" value="1"/>
</dbReference>
<feature type="region of interest" description="Disordered" evidence="17">
    <location>
        <begin position="1311"/>
        <end position="1396"/>
    </location>
</feature>
<evidence type="ECO:0000256" key="7">
    <source>
        <dbReference type="ARBA" id="ARBA00022771"/>
    </source>
</evidence>
<keyword evidence="22" id="KW-1185">Reference proteome</keyword>
<feature type="region of interest" description="Disordered" evidence="17">
    <location>
        <begin position="1860"/>
        <end position="1887"/>
    </location>
</feature>
<feature type="compositionally biased region" description="Polar residues" evidence="17">
    <location>
        <begin position="1350"/>
        <end position="1361"/>
    </location>
</feature>
<evidence type="ECO:0000256" key="1">
    <source>
        <dbReference type="ARBA" id="ARBA00004123"/>
    </source>
</evidence>
<feature type="compositionally biased region" description="Pro residues" evidence="17">
    <location>
        <begin position="1867"/>
        <end position="1879"/>
    </location>
</feature>
<dbReference type="InterPro" id="IPR001965">
    <property type="entry name" value="Znf_PHD"/>
</dbReference>
<feature type="region of interest" description="Disordered" evidence="17">
    <location>
        <begin position="184"/>
        <end position="328"/>
    </location>
</feature>
<keyword evidence="8" id="KW-0378">Hydrolase</keyword>
<dbReference type="InterPro" id="IPR001650">
    <property type="entry name" value="Helicase_C-like"/>
</dbReference>
<feature type="compositionally biased region" description="Basic and acidic residues" evidence="17">
    <location>
        <begin position="1525"/>
        <end position="1623"/>
    </location>
</feature>
<gene>
    <name evidence="23" type="primary">LOC100907126</name>
</gene>
<evidence type="ECO:0000256" key="17">
    <source>
        <dbReference type="SAM" id="MobiDB-lite"/>
    </source>
</evidence>
<feature type="domain" description="PHD-type" evidence="19">
    <location>
        <begin position="413"/>
        <end position="460"/>
    </location>
</feature>
<feature type="compositionally biased region" description="Polar residues" evidence="17">
    <location>
        <begin position="1329"/>
        <end position="1342"/>
    </location>
</feature>
<evidence type="ECO:0000259" key="21">
    <source>
        <dbReference type="PROSITE" id="PS51194"/>
    </source>
</evidence>
<feature type="domain" description="Helicase ATP-binding" evidence="20">
    <location>
        <begin position="736"/>
        <end position="920"/>
    </location>
</feature>
<evidence type="ECO:0000313" key="23">
    <source>
        <dbReference type="RefSeq" id="XP_028966421.1"/>
    </source>
</evidence>
<dbReference type="Gene3D" id="1.10.10.60">
    <property type="entry name" value="Homeodomain-like"/>
    <property type="match status" value="1"/>
</dbReference>
<keyword evidence="6" id="KW-0547">Nucleotide-binding</keyword>
<feature type="compositionally biased region" description="Acidic residues" evidence="17">
    <location>
        <begin position="71"/>
        <end position="88"/>
    </location>
</feature>
<dbReference type="Pfam" id="PF00628">
    <property type="entry name" value="PHD"/>
    <property type="match status" value="2"/>
</dbReference>
<evidence type="ECO:0000256" key="14">
    <source>
        <dbReference type="ARBA" id="ARBA00023242"/>
    </source>
</evidence>
<dbReference type="SMART" id="SM01147">
    <property type="entry name" value="DUF1087"/>
    <property type="match status" value="1"/>
</dbReference>
<keyword evidence="14" id="KW-0539">Nucleus</keyword>
<protein>
    <submittedName>
        <fullName evidence="23">Chromodomain-helicase-DNA-binding protein Mi-2 homolog</fullName>
    </submittedName>
</protein>
<dbReference type="InterPro" id="IPR038718">
    <property type="entry name" value="SNF2-like_sf"/>
</dbReference>
<feature type="region of interest" description="Disordered" evidence="17">
    <location>
        <begin position="477"/>
        <end position="517"/>
    </location>
</feature>
<dbReference type="GO" id="GO:0000791">
    <property type="term" value="C:euchromatin"/>
    <property type="evidence" value="ECO:0007669"/>
    <property type="project" value="UniProtKB-ARBA"/>
</dbReference>
<dbReference type="SMART" id="SM00490">
    <property type="entry name" value="HELICc"/>
    <property type="match status" value="1"/>
</dbReference>
<dbReference type="Pfam" id="PF06465">
    <property type="entry name" value="DUF1087"/>
    <property type="match status" value="1"/>
</dbReference>
<evidence type="ECO:0000256" key="13">
    <source>
        <dbReference type="ARBA" id="ARBA00023163"/>
    </source>
</evidence>
<keyword evidence="10" id="KW-0067">ATP-binding</keyword>
<comment type="subcellular location">
    <subcellularLocation>
        <location evidence="1">Nucleus</location>
    </subcellularLocation>
</comment>
<dbReference type="SMART" id="SM01146">
    <property type="entry name" value="DUF1086"/>
    <property type="match status" value="1"/>
</dbReference>
<feature type="region of interest" description="Disordered" evidence="17">
    <location>
        <begin position="1517"/>
        <end position="1633"/>
    </location>
</feature>
<evidence type="ECO:0000256" key="5">
    <source>
        <dbReference type="ARBA" id="ARBA00022737"/>
    </source>
</evidence>
<evidence type="ECO:0000313" key="22">
    <source>
        <dbReference type="Proteomes" id="UP000694867"/>
    </source>
</evidence>
<comment type="catalytic activity">
    <reaction evidence="15">
        <text>ATP + H2O = ADP + phosphate + H(+)</text>
        <dbReference type="Rhea" id="RHEA:13065"/>
        <dbReference type="ChEBI" id="CHEBI:15377"/>
        <dbReference type="ChEBI" id="CHEBI:15378"/>
        <dbReference type="ChEBI" id="CHEBI:30616"/>
        <dbReference type="ChEBI" id="CHEBI:43474"/>
        <dbReference type="ChEBI" id="CHEBI:456216"/>
    </reaction>
</comment>
<accession>A0AAJ7WGP1</accession>
<dbReference type="PANTHER" id="PTHR45623:SF17">
    <property type="entry name" value="CHROMODOMAIN-HELICASE-DNA-BINDING PROTEIN 3-RELATED"/>
    <property type="match status" value="1"/>
</dbReference>
<dbReference type="SUPFAM" id="SSF52540">
    <property type="entry name" value="P-loop containing nucleoside triphosphate hydrolases"/>
    <property type="match status" value="2"/>
</dbReference>
<dbReference type="Gene3D" id="2.40.50.40">
    <property type="match status" value="2"/>
</dbReference>
<evidence type="ECO:0000256" key="15">
    <source>
        <dbReference type="ARBA" id="ARBA00049360"/>
    </source>
</evidence>
<dbReference type="InterPro" id="IPR012957">
    <property type="entry name" value="CHD_C2"/>
</dbReference>
<evidence type="ECO:0000256" key="9">
    <source>
        <dbReference type="ARBA" id="ARBA00022833"/>
    </source>
</evidence>
<organism evidence="22 23">
    <name type="scientific">Galendromus occidentalis</name>
    <name type="common">western predatory mite</name>
    <dbReference type="NCBI Taxonomy" id="34638"/>
    <lineage>
        <taxon>Eukaryota</taxon>
        <taxon>Metazoa</taxon>
        <taxon>Ecdysozoa</taxon>
        <taxon>Arthropoda</taxon>
        <taxon>Chelicerata</taxon>
        <taxon>Arachnida</taxon>
        <taxon>Acari</taxon>
        <taxon>Parasitiformes</taxon>
        <taxon>Mesostigmata</taxon>
        <taxon>Gamasina</taxon>
        <taxon>Phytoseioidea</taxon>
        <taxon>Phytoseiidae</taxon>
        <taxon>Typhlodrominae</taxon>
        <taxon>Galendromus</taxon>
    </lineage>
</organism>
<dbReference type="Gene3D" id="3.40.50.300">
    <property type="entry name" value="P-loop containing nucleotide triphosphate hydrolases"/>
    <property type="match status" value="1"/>
</dbReference>
<dbReference type="Gene3D" id="3.30.40.10">
    <property type="entry name" value="Zinc/RING finger domain, C3HC4 (zinc finger)"/>
    <property type="match status" value="2"/>
</dbReference>
<feature type="region of interest" description="Disordered" evidence="17">
    <location>
        <begin position="1"/>
        <end position="116"/>
    </location>
</feature>
<keyword evidence="7 16" id="KW-0863">Zinc-finger</keyword>
<dbReference type="PROSITE" id="PS50013">
    <property type="entry name" value="CHROMO_2"/>
    <property type="match status" value="2"/>
</dbReference>
<keyword evidence="12" id="KW-0238">DNA-binding</keyword>
<dbReference type="CDD" id="cd15532">
    <property type="entry name" value="PHD2_CHD_II"/>
    <property type="match status" value="1"/>
</dbReference>
<evidence type="ECO:0000256" key="2">
    <source>
        <dbReference type="ARBA" id="ARBA00007025"/>
    </source>
</evidence>
<dbReference type="GeneID" id="100907126"/>
<dbReference type="InterPro" id="IPR013083">
    <property type="entry name" value="Znf_RING/FYVE/PHD"/>
</dbReference>
<proteinExistence type="inferred from homology"/>
<feature type="domain" description="PHD-type" evidence="19">
    <location>
        <begin position="334"/>
        <end position="381"/>
    </location>
</feature>
<feature type="compositionally biased region" description="Basic residues" evidence="17">
    <location>
        <begin position="41"/>
        <end position="66"/>
    </location>
</feature>
<dbReference type="InterPro" id="IPR049730">
    <property type="entry name" value="SNF2/RAD54-like_C"/>
</dbReference>
<evidence type="ECO:0000256" key="10">
    <source>
        <dbReference type="ARBA" id="ARBA00022840"/>
    </source>
</evidence>
<dbReference type="FunFam" id="3.40.50.300:FF:000015">
    <property type="entry name" value="chromodomain-helicase-DNA-binding protein 9 isoform X1"/>
    <property type="match status" value="1"/>
</dbReference>
<dbReference type="GO" id="GO:0016887">
    <property type="term" value="F:ATP hydrolysis activity"/>
    <property type="evidence" value="ECO:0007669"/>
    <property type="project" value="TreeGrafter"/>
</dbReference>